<evidence type="ECO:0000256" key="1">
    <source>
        <dbReference type="ARBA" id="ARBA00011738"/>
    </source>
</evidence>
<dbReference type="Pfam" id="PF04115">
    <property type="entry name" value="Ureidogly_lyase"/>
    <property type="match status" value="1"/>
</dbReference>
<organism evidence="5 6">
    <name type="scientific">Bordetella genomosp. 9</name>
    <dbReference type="NCBI Taxonomy" id="1416803"/>
    <lineage>
        <taxon>Bacteria</taxon>
        <taxon>Pseudomonadati</taxon>
        <taxon>Pseudomonadota</taxon>
        <taxon>Betaproteobacteria</taxon>
        <taxon>Burkholderiales</taxon>
        <taxon>Alcaligenaceae</taxon>
        <taxon>Bordetella</taxon>
    </lineage>
</organism>
<dbReference type="InterPro" id="IPR011051">
    <property type="entry name" value="RmlC_Cupin_sf"/>
</dbReference>
<comment type="caution">
    <text evidence="5">The sequence shown here is derived from an EMBL/GenBank/DDBJ whole genome shotgun (WGS) entry which is preliminary data.</text>
</comment>
<keyword evidence="2" id="KW-0659">Purine metabolism</keyword>
<dbReference type="Gene3D" id="2.60.120.480">
    <property type="entry name" value="Ureidoglycolate hydrolase"/>
    <property type="match status" value="1"/>
</dbReference>
<evidence type="ECO:0000256" key="3">
    <source>
        <dbReference type="ARBA" id="ARBA00023239"/>
    </source>
</evidence>
<dbReference type="AlphaFoldDB" id="A0A261RMI4"/>
<comment type="subunit">
    <text evidence="1">Homodimer.</text>
</comment>
<evidence type="ECO:0000313" key="5">
    <source>
        <dbReference type="EMBL" id="OZI26246.1"/>
    </source>
</evidence>
<gene>
    <name evidence="5" type="ORF">CAL26_02595</name>
</gene>
<evidence type="ECO:0000313" key="6">
    <source>
        <dbReference type="Proteomes" id="UP000216857"/>
    </source>
</evidence>
<evidence type="ECO:0008006" key="7">
    <source>
        <dbReference type="Google" id="ProtNLM"/>
    </source>
</evidence>
<keyword evidence="3" id="KW-0456">Lyase</keyword>
<comment type="catalytic activity">
    <reaction evidence="4">
        <text>(S)-ureidoglycolate = urea + glyoxylate</text>
        <dbReference type="Rhea" id="RHEA:11304"/>
        <dbReference type="ChEBI" id="CHEBI:16199"/>
        <dbReference type="ChEBI" id="CHEBI:36655"/>
        <dbReference type="ChEBI" id="CHEBI:57296"/>
        <dbReference type="EC" id="4.3.2.3"/>
    </reaction>
</comment>
<dbReference type="GO" id="GO:0006144">
    <property type="term" value="P:purine nucleobase metabolic process"/>
    <property type="evidence" value="ECO:0007669"/>
    <property type="project" value="UniProtKB-KW"/>
</dbReference>
<evidence type="ECO:0000256" key="2">
    <source>
        <dbReference type="ARBA" id="ARBA00022631"/>
    </source>
</evidence>
<sequence length="161" mass="16979">MALRHIVVRPEAGETRLAPYGVVFPVTPGDERIPVPLGVDESARGAFTATVVRARACRAAGPLNSVERHPYSVQAFVPLGACRLVVVAAPPGPAPSRLDQLAAIHVPAGWGIAYHPGVWHTGLMGDGMEAALVSMVRRLPDGSDTEFATLPFEIEIDAIAT</sequence>
<name>A0A261RMI4_9BORD</name>
<dbReference type="SUPFAM" id="SSF51182">
    <property type="entry name" value="RmlC-like cupins"/>
    <property type="match status" value="1"/>
</dbReference>
<reference evidence="5" key="1">
    <citation type="submission" date="2017-05" db="EMBL/GenBank/DDBJ databases">
        <title>Complete and WGS of Bordetella genogroups.</title>
        <authorList>
            <person name="Spilker T."/>
            <person name="Lipuma J."/>
        </authorList>
    </citation>
    <scope>NUCLEOTIDE SEQUENCE</scope>
    <source>
        <strain evidence="5">AU21707</strain>
    </source>
</reference>
<dbReference type="EMBL" id="NEVJ01000001">
    <property type="protein sequence ID" value="OZI26246.1"/>
    <property type="molecule type" value="Genomic_DNA"/>
</dbReference>
<proteinExistence type="predicted"/>
<dbReference type="Proteomes" id="UP000216857">
    <property type="component" value="Unassembled WGS sequence"/>
</dbReference>
<dbReference type="RefSeq" id="WP_094845352.1">
    <property type="nucleotide sequence ID" value="NZ_NEVJ01000001.1"/>
</dbReference>
<dbReference type="InterPro" id="IPR024060">
    <property type="entry name" value="Ureidoglycolate_lyase_dom_sf"/>
</dbReference>
<dbReference type="InterPro" id="IPR007247">
    <property type="entry name" value="Ureidogly_lyase"/>
</dbReference>
<protein>
    <recommendedName>
        <fullName evidence="7">Ureidoglycolate hydrolase</fullName>
    </recommendedName>
</protein>
<dbReference type="GO" id="GO:0000256">
    <property type="term" value="P:allantoin catabolic process"/>
    <property type="evidence" value="ECO:0007669"/>
    <property type="project" value="InterPro"/>
</dbReference>
<dbReference type="GO" id="GO:0004848">
    <property type="term" value="F:ureidoglycolate hydrolase activity"/>
    <property type="evidence" value="ECO:0007669"/>
    <property type="project" value="InterPro"/>
</dbReference>
<accession>A0A261RMI4</accession>
<dbReference type="GO" id="GO:0050385">
    <property type="term" value="F:ureidoglycolate lyase activity"/>
    <property type="evidence" value="ECO:0007669"/>
    <property type="project" value="UniProtKB-EC"/>
</dbReference>
<keyword evidence="6" id="KW-1185">Reference proteome</keyword>
<dbReference type="OrthoDB" id="9804602at2"/>
<evidence type="ECO:0000256" key="4">
    <source>
        <dbReference type="ARBA" id="ARBA00047684"/>
    </source>
</evidence>